<evidence type="ECO:0000313" key="1">
    <source>
        <dbReference type="EMBL" id="KAK7274245.1"/>
    </source>
</evidence>
<sequence length="71" mass="8150">MHYYRQTHPTPSFAPLLSSLSLFSSSTHPRCYSFILAVSLHPSPNLSLSFIYIFHNIFFSLSYRVLSSSSY</sequence>
<name>A0AAN9FIX1_CROPI</name>
<keyword evidence="2" id="KW-1185">Reference proteome</keyword>
<organism evidence="1 2">
    <name type="scientific">Crotalaria pallida</name>
    <name type="common">Smooth rattlebox</name>
    <name type="synonym">Crotalaria striata</name>
    <dbReference type="NCBI Taxonomy" id="3830"/>
    <lineage>
        <taxon>Eukaryota</taxon>
        <taxon>Viridiplantae</taxon>
        <taxon>Streptophyta</taxon>
        <taxon>Embryophyta</taxon>
        <taxon>Tracheophyta</taxon>
        <taxon>Spermatophyta</taxon>
        <taxon>Magnoliopsida</taxon>
        <taxon>eudicotyledons</taxon>
        <taxon>Gunneridae</taxon>
        <taxon>Pentapetalae</taxon>
        <taxon>rosids</taxon>
        <taxon>fabids</taxon>
        <taxon>Fabales</taxon>
        <taxon>Fabaceae</taxon>
        <taxon>Papilionoideae</taxon>
        <taxon>50 kb inversion clade</taxon>
        <taxon>genistoids sensu lato</taxon>
        <taxon>core genistoids</taxon>
        <taxon>Crotalarieae</taxon>
        <taxon>Crotalaria</taxon>
    </lineage>
</organism>
<protein>
    <submittedName>
        <fullName evidence="1">Uncharacterized protein</fullName>
    </submittedName>
</protein>
<evidence type="ECO:0000313" key="2">
    <source>
        <dbReference type="Proteomes" id="UP001372338"/>
    </source>
</evidence>
<proteinExistence type="predicted"/>
<gene>
    <name evidence="1" type="ORF">RIF29_15327</name>
</gene>
<dbReference type="Proteomes" id="UP001372338">
    <property type="component" value="Unassembled WGS sequence"/>
</dbReference>
<reference evidence="1 2" key="1">
    <citation type="submission" date="2024-01" db="EMBL/GenBank/DDBJ databases">
        <title>The genomes of 5 underutilized Papilionoideae crops provide insights into root nodulation and disease resistanc.</title>
        <authorList>
            <person name="Yuan L."/>
        </authorList>
    </citation>
    <scope>NUCLEOTIDE SEQUENCE [LARGE SCALE GENOMIC DNA]</scope>
    <source>
        <strain evidence="1">ZHUSHIDOU_FW_LH</strain>
        <tissue evidence="1">Leaf</tissue>
    </source>
</reference>
<dbReference type="AlphaFoldDB" id="A0AAN9FIX1"/>
<accession>A0AAN9FIX1</accession>
<comment type="caution">
    <text evidence="1">The sequence shown here is derived from an EMBL/GenBank/DDBJ whole genome shotgun (WGS) entry which is preliminary data.</text>
</comment>
<dbReference type="EMBL" id="JAYWIO010000003">
    <property type="protein sequence ID" value="KAK7274245.1"/>
    <property type="molecule type" value="Genomic_DNA"/>
</dbReference>